<dbReference type="InterPro" id="IPR020988">
    <property type="entry name" value="Pept_U32_collagenase"/>
</dbReference>
<reference evidence="2" key="1">
    <citation type="submission" date="2020-10" db="EMBL/GenBank/DDBJ databases">
        <authorList>
            <person name="Gilroy R."/>
        </authorList>
    </citation>
    <scope>NUCLEOTIDE SEQUENCE</scope>
    <source>
        <strain evidence="2">CHK195-11698</strain>
    </source>
</reference>
<dbReference type="InterPro" id="IPR051454">
    <property type="entry name" value="RNA/ubiquinone_mod_enzymes"/>
</dbReference>
<evidence type="ECO:0000313" key="2">
    <source>
        <dbReference type="EMBL" id="HIU14575.1"/>
    </source>
</evidence>
<protein>
    <submittedName>
        <fullName evidence="2">U32 family peptidase</fullName>
    </submittedName>
</protein>
<dbReference type="AlphaFoldDB" id="A0A9D1L1A1"/>
<dbReference type="PANTHER" id="PTHR30217:SF10">
    <property type="entry name" value="23S RRNA 5-HYDROXYCYTIDINE C2501 SYNTHASE"/>
    <property type="match status" value="1"/>
</dbReference>
<dbReference type="PROSITE" id="PS01276">
    <property type="entry name" value="PEPTIDASE_U32"/>
    <property type="match status" value="1"/>
</dbReference>
<dbReference type="Pfam" id="PF12392">
    <property type="entry name" value="DUF3656"/>
    <property type="match status" value="1"/>
</dbReference>
<dbReference type="InterPro" id="IPR001539">
    <property type="entry name" value="Peptidase_U32"/>
</dbReference>
<name>A0A9D1L1A1_9FIRM</name>
<dbReference type="EMBL" id="DVMJ01000097">
    <property type="protein sequence ID" value="HIU14575.1"/>
    <property type="molecule type" value="Genomic_DNA"/>
</dbReference>
<organism evidence="2 3">
    <name type="scientific">Candidatus Fimiplasma intestinipullorum</name>
    <dbReference type="NCBI Taxonomy" id="2840825"/>
    <lineage>
        <taxon>Bacteria</taxon>
        <taxon>Bacillati</taxon>
        <taxon>Bacillota</taxon>
        <taxon>Clostridia</taxon>
        <taxon>Eubacteriales</taxon>
        <taxon>Candidatus Fimiplasma</taxon>
    </lineage>
</organism>
<sequence>MIELLAPAGSFEALEAAINAGADAIYVGGNQFNARAYATNFNLEELKEAVALCHQHGVRLFVTVNTLYQDKDFVELYDYICALYEMQIDALIVQDEGLMDVLKENFPDFEVHASTQCTIHSLDGVNYYMQKGVKRVVLARENSLAEIKDIIAKSNVEIEIFVHGALCVAYSGQCFMSAENGGRSANKGQCAQPCRLIYQLTCDGEPLGKPTHLLSMADLCTIDQVGALIEAGVHSLKIEGRMKRPEYVYAVVSSYRQAIDAYYKNQPYQSDRTMLMQLFNRDFTSGYLFKQRKVVNDRFSGNQGILAARILHYDARRKRLRLEALIELHQQDGIRIGNQDHGLLLNKIYVQNKLVNRVEKGTVFEIEDPLSVKKGTEVYRTLDHQLEKILSQRRHHAIRKIPIRMQLNGTIGQPLMITVTDGMHTVVINTNTHIELATNVPLSIERIEEQCRKLGNTSYCLDKIEICFPENGFISIKALNDLRRQALTMLDQQRQDLLLHQLGPSPAFQAVTYPDSNRAILSYYVHVETLEQLQAILTDPVQILFPLNDQFDEANQLAQDYGQALIGVLPAIIKDQEWKLFDQRIAKTQPAGLAIGHPAALQRYGSLVSFGLPGLNLMNGYALHAYPFVTTISMEVERKEVNQLLKTNPHSVAFIYGHPESMRMEHCPVSYYYFHEKRPHCQCCKQGTYELVDRKGAHFAMQFDACCRTTLYHPNLRNWLNYGYSEGYLHFTTESPNEIRKIMKLLNL</sequence>
<feature type="domain" description="Peptidase U32 collagenase" evidence="1">
    <location>
        <begin position="378"/>
        <end position="494"/>
    </location>
</feature>
<dbReference type="Pfam" id="PF01136">
    <property type="entry name" value="Peptidase_U32"/>
    <property type="match status" value="1"/>
</dbReference>
<evidence type="ECO:0000313" key="3">
    <source>
        <dbReference type="Proteomes" id="UP000824175"/>
    </source>
</evidence>
<reference evidence="2" key="2">
    <citation type="journal article" date="2021" name="PeerJ">
        <title>Extensive microbial diversity within the chicken gut microbiome revealed by metagenomics and culture.</title>
        <authorList>
            <person name="Gilroy R."/>
            <person name="Ravi A."/>
            <person name="Getino M."/>
            <person name="Pursley I."/>
            <person name="Horton D.L."/>
            <person name="Alikhan N.F."/>
            <person name="Baker D."/>
            <person name="Gharbi K."/>
            <person name="Hall N."/>
            <person name="Watson M."/>
            <person name="Adriaenssens E.M."/>
            <person name="Foster-Nyarko E."/>
            <person name="Jarju S."/>
            <person name="Secka A."/>
            <person name="Antonio M."/>
            <person name="Oren A."/>
            <person name="Chaudhuri R.R."/>
            <person name="La Ragione R."/>
            <person name="Hildebrand F."/>
            <person name="Pallen M.J."/>
        </authorList>
    </citation>
    <scope>NUCLEOTIDE SEQUENCE</scope>
    <source>
        <strain evidence="2">CHK195-11698</strain>
    </source>
</reference>
<accession>A0A9D1L1A1</accession>
<gene>
    <name evidence="2" type="ORF">IAD15_11005</name>
</gene>
<evidence type="ECO:0000259" key="1">
    <source>
        <dbReference type="Pfam" id="PF12392"/>
    </source>
</evidence>
<dbReference type="PANTHER" id="PTHR30217">
    <property type="entry name" value="PEPTIDASE U32 FAMILY"/>
    <property type="match status" value="1"/>
</dbReference>
<dbReference type="Proteomes" id="UP000824175">
    <property type="component" value="Unassembled WGS sequence"/>
</dbReference>
<comment type="caution">
    <text evidence="2">The sequence shown here is derived from an EMBL/GenBank/DDBJ whole genome shotgun (WGS) entry which is preliminary data.</text>
</comment>
<proteinExistence type="predicted"/>